<evidence type="ECO:0000313" key="1">
    <source>
        <dbReference type="EMBL" id="KAI9915172.1"/>
    </source>
</evidence>
<gene>
    <name evidence="1" type="ORF">PsorP6_008458</name>
</gene>
<evidence type="ECO:0000313" key="2">
    <source>
        <dbReference type="Proteomes" id="UP001163321"/>
    </source>
</evidence>
<organism evidence="1 2">
    <name type="scientific">Peronosclerospora sorghi</name>
    <dbReference type="NCBI Taxonomy" id="230839"/>
    <lineage>
        <taxon>Eukaryota</taxon>
        <taxon>Sar</taxon>
        <taxon>Stramenopiles</taxon>
        <taxon>Oomycota</taxon>
        <taxon>Peronosporomycetes</taxon>
        <taxon>Peronosporales</taxon>
        <taxon>Peronosporaceae</taxon>
        <taxon>Peronosclerospora</taxon>
    </lineage>
</organism>
<comment type="caution">
    <text evidence="1">The sequence shown here is derived from an EMBL/GenBank/DDBJ whole genome shotgun (WGS) entry which is preliminary data.</text>
</comment>
<accession>A0ACC0W8U6</accession>
<proteinExistence type="predicted"/>
<sequence length="104" mass="11521">MRVPGFEPGISPPQDAVYGDEAQMVEHSLSMREFCLFSAIDLLYRSYIVHILNYGTATIHLGESVDALEPGPGKRKGRELSSLWEVSRKTLIPNDECKANVATV</sequence>
<dbReference type="Proteomes" id="UP001163321">
    <property type="component" value="Chromosome 3"/>
</dbReference>
<keyword evidence="2" id="KW-1185">Reference proteome</keyword>
<dbReference type="EMBL" id="CM047582">
    <property type="protein sequence ID" value="KAI9915172.1"/>
    <property type="molecule type" value="Genomic_DNA"/>
</dbReference>
<protein>
    <submittedName>
        <fullName evidence="1">Uncharacterized protein</fullName>
    </submittedName>
</protein>
<name>A0ACC0W8U6_9STRA</name>
<reference evidence="1 2" key="1">
    <citation type="journal article" date="2022" name="bioRxiv">
        <title>The genome of the oomycete Peronosclerospora sorghi, a cosmopolitan pathogen of maize and sorghum, is inflated with dispersed pseudogenes.</title>
        <authorList>
            <person name="Fletcher K."/>
            <person name="Martin F."/>
            <person name="Isakeit T."/>
            <person name="Cavanaugh K."/>
            <person name="Magill C."/>
            <person name="Michelmore R."/>
        </authorList>
    </citation>
    <scope>NUCLEOTIDE SEQUENCE [LARGE SCALE GENOMIC DNA]</scope>
    <source>
        <strain evidence="1">P6</strain>
    </source>
</reference>